<dbReference type="AlphaFoldDB" id="A0A9Q0LIZ9"/>
<dbReference type="Gene3D" id="3.30.450.20">
    <property type="entry name" value="PAS domain"/>
    <property type="match status" value="1"/>
</dbReference>
<dbReference type="Pfam" id="PF13426">
    <property type="entry name" value="PAS_9"/>
    <property type="match status" value="1"/>
</dbReference>
<organism evidence="4 5">
    <name type="scientific">Anaeramoeba ignava</name>
    <name type="common">Anaerobic marine amoeba</name>
    <dbReference type="NCBI Taxonomy" id="1746090"/>
    <lineage>
        <taxon>Eukaryota</taxon>
        <taxon>Metamonada</taxon>
        <taxon>Anaeramoebidae</taxon>
        <taxon>Anaeramoeba</taxon>
    </lineage>
</organism>
<feature type="compositionally biased region" description="Basic and acidic residues" evidence="2">
    <location>
        <begin position="187"/>
        <end position="200"/>
    </location>
</feature>
<feature type="compositionally biased region" description="Polar residues" evidence="2">
    <location>
        <begin position="177"/>
        <end position="186"/>
    </location>
</feature>
<name>A0A9Q0LIZ9_ANAIG</name>
<proteinExistence type="predicted"/>
<evidence type="ECO:0000313" key="4">
    <source>
        <dbReference type="EMBL" id="KAJ5072675.1"/>
    </source>
</evidence>
<protein>
    <recommendedName>
        <fullName evidence="3">PAS domain-containing protein</fullName>
    </recommendedName>
</protein>
<feature type="region of interest" description="Disordered" evidence="2">
    <location>
        <begin position="238"/>
        <end position="284"/>
    </location>
</feature>
<evidence type="ECO:0000313" key="5">
    <source>
        <dbReference type="Proteomes" id="UP001149090"/>
    </source>
</evidence>
<feature type="domain" description="PAS" evidence="3">
    <location>
        <begin position="24"/>
        <end position="121"/>
    </location>
</feature>
<evidence type="ECO:0000256" key="1">
    <source>
        <dbReference type="SAM" id="Coils"/>
    </source>
</evidence>
<keyword evidence="5" id="KW-1185">Reference proteome</keyword>
<gene>
    <name evidence="4" type="ORF">M0811_09372</name>
</gene>
<evidence type="ECO:0000259" key="3">
    <source>
        <dbReference type="Pfam" id="PF13426"/>
    </source>
</evidence>
<reference evidence="4" key="1">
    <citation type="submission" date="2022-10" db="EMBL/GenBank/DDBJ databases">
        <title>Novel sulphate-reducing endosymbionts in the free-living metamonad Anaeramoeba.</title>
        <authorList>
            <person name="Jerlstrom-Hultqvist J."/>
            <person name="Cepicka I."/>
            <person name="Gallot-Lavallee L."/>
            <person name="Salas-Leiva D."/>
            <person name="Curtis B.A."/>
            <person name="Zahonova K."/>
            <person name="Pipaliya S."/>
            <person name="Dacks J."/>
            <person name="Roger A.J."/>
        </authorList>
    </citation>
    <scope>NUCLEOTIDE SEQUENCE</scope>
    <source>
        <strain evidence="4">BMAN</strain>
    </source>
</reference>
<dbReference type="InterPro" id="IPR000014">
    <property type="entry name" value="PAS"/>
</dbReference>
<comment type="caution">
    <text evidence="4">The sequence shown here is derived from an EMBL/GenBank/DDBJ whole genome shotgun (WGS) entry which is preliminary data.</text>
</comment>
<dbReference type="Proteomes" id="UP001149090">
    <property type="component" value="Unassembled WGS sequence"/>
</dbReference>
<feature type="region of interest" description="Disordered" evidence="2">
    <location>
        <begin position="177"/>
        <end position="200"/>
    </location>
</feature>
<dbReference type="EMBL" id="JAPDFW010000080">
    <property type="protein sequence ID" value="KAJ5072675.1"/>
    <property type="molecule type" value="Genomic_DNA"/>
</dbReference>
<feature type="compositionally biased region" description="Low complexity" evidence="2">
    <location>
        <begin position="250"/>
        <end position="284"/>
    </location>
</feature>
<evidence type="ECO:0000256" key="2">
    <source>
        <dbReference type="SAM" id="MobiDB-lite"/>
    </source>
</evidence>
<accession>A0A9Q0LIZ9</accession>
<keyword evidence="1" id="KW-0175">Coiled coil</keyword>
<sequence length="526" mass="61721">MKTFSNKKQQNNYIKQLHLSEKSLILLNQNRQIIEINENAIKLFGFEDINNLQNSRLSNFCPRFQNHMEMLSEVALIMITTKSFEPPNECDFQFQFIRSGNSKFWAQVHLCPLKILEENFVELQIQEIQPLEKFAQETNSDWSEAVDILSTSSTLLGQIEKFISSDDDMRNFPQEKFTQSIKSSSPFEKENQINSKKENQEQFPLEFFEEKQENILQNDSENLLKQEALFNLDNSEEFNENQENFEKNNSKNNVINNINNNNKSNENVNNTNTENIQISPNQPNQNELFKPTTFTNENFDNFENFGNFPNYLLNLQNSVNLHSFPSTLTSSALKYLVHSISDKNILFENMQNYPSFLQHSFQKSYSENSVLNKNENPSFIFQKMDQHPLLNTKLIDSKHQQIIDLIQDLEKQSKFFPQEQQEMIHNYLQAIADSSLFSFQEIKNQIILLIDQINSNRKYNQQEYSTLKGIVSQNSQSVKNNQDLLKKLEEENLFLKNQLKQILLIGKKATDINKKIIEEMNHLKKI</sequence>
<feature type="coiled-coil region" evidence="1">
    <location>
        <begin position="471"/>
        <end position="505"/>
    </location>
</feature>